<feature type="chain" id="PRO_5046319548" description="Carboxypeptidase regulatory-like domain-containing protein" evidence="2">
    <location>
        <begin position="29"/>
        <end position="735"/>
    </location>
</feature>
<name>A0ABV6J0I7_9PROT</name>
<feature type="signal peptide" evidence="2">
    <location>
        <begin position="1"/>
        <end position="28"/>
    </location>
</feature>
<organism evidence="3 4">
    <name type="scientific">Muricoccus vinaceus</name>
    <dbReference type="NCBI Taxonomy" id="424704"/>
    <lineage>
        <taxon>Bacteria</taxon>
        <taxon>Pseudomonadati</taxon>
        <taxon>Pseudomonadota</taxon>
        <taxon>Alphaproteobacteria</taxon>
        <taxon>Acetobacterales</taxon>
        <taxon>Roseomonadaceae</taxon>
        <taxon>Muricoccus</taxon>
    </lineage>
</organism>
<dbReference type="EMBL" id="JBHLVZ010000091">
    <property type="protein sequence ID" value="MFC0389047.1"/>
    <property type="molecule type" value="Genomic_DNA"/>
</dbReference>
<protein>
    <recommendedName>
        <fullName evidence="5">Carboxypeptidase regulatory-like domain-containing protein</fullName>
    </recommendedName>
</protein>
<feature type="compositionally biased region" description="Low complexity" evidence="1">
    <location>
        <begin position="699"/>
        <end position="709"/>
    </location>
</feature>
<comment type="caution">
    <text evidence="3">The sequence shown here is derived from an EMBL/GenBank/DDBJ whole genome shotgun (WGS) entry which is preliminary data.</text>
</comment>
<keyword evidence="2" id="KW-0732">Signal</keyword>
<gene>
    <name evidence="3" type="ORF">ACFFIC_26375</name>
</gene>
<evidence type="ECO:0008006" key="5">
    <source>
        <dbReference type="Google" id="ProtNLM"/>
    </source>
</evidence>
<keyword evidence="4" id="KW-1185">Reference proteome</keyword>
<proteinExistence type="predicted"/>
<evidence type="ECO:0000256" key="1">
    <source>
        <dbReference type="SAM" id="MobiDB-lite"/>
    </source>
</evidence>
<evidence type="ECO:0000256" key="2">
    <source>
        <dbReference type="SAM" id="SignalP"/>
    </source>
</evidence>
<dbReference type="Proteomes" id="UP001589789">
    <property type="component" value="Unassembled WGS sequence"/>
</dbReference>
<accession>A0ABV6J0I7</accession>
<feature type="region of interest" description="Disordered" evidence="1">
    <location>
        <begin position="696"/>
        <end position="718"/>
    </location>
</feature>
<evidence type="ECO:0000313" key="4">
    <source>
        <dbReference type="Proteomes" id="UP001589789"/>
    </source>
</evidence>
<sequence>MSEVNRGARWPAAVLAALLASTPTGARAQAPAATPAPAPAVAMGEADIGGVVSGPGGPEAGIWVIAETTDLPTKFAKIVVTDDQGRFLIPDLPGATFRVWTRGYGLVDGPRVEARPGQALNLVATPAPGPAAAAALYPGMYWYSMLRIPPADQFPGTGDGAGGNGIPDFMRSQNAWVDTVKQSCQSCHALGSANIRHPSPALGEFPNSSEMWFRRIQSGQAMGAMAVSIGRLGPERGISHFADWTDRIARGELPSERPARPEGLARNMVVTLWDWAEPTTYLHDAISTDKRDPTLFPRGLIYGSPEESTDDVPVLDPNTHRAWTIRHPFAHPETPSAADEPRGTSPFWGDEAIWDGHTSNHNLIMDGRGLVWFAARIRPAEAQPDWCKAGGDHPSARIAPLPASGRQLSVYDPATRKFDLIDTCFQTHHLYFGYDADNTLWTSWGGPTGGAIGWLNTRRFLETRDARTSQGWSPMVIDVPGLGRRGEYVEANAPLDLTKQKRIIASLYGVQPSPTDGSIWGQSMDSGFSRVDQPGFLIRFIPGDDPANTGLTEIFQPPPGSFSPRGIDVDSKGVVWTTLASGHLASFDRSKCTSPLTGPSAATGRQCEEGWTLHRFPGPQFAGVDPNGSADHAYYVWVDRFNTLGLGNDVPIASTNGSESLTVLVDGRLHQLRVPYPAGFFTKNVDGRIDDPDTGWRGRGVWTTTGTRTPFHSETGKGERPRVFRVQMRPDPLAR</sequence>
<dbReference type="RefSeq" id="WP_377056049.1">
    <property type="nucleotide sequence ID" value="NZ_JBHLVZ010000091.1"/>
</dbReference>
<evidence type="ECO:0000313" key="3">
    <source>
        <dbReference type="EMBL" id="MFC0389047.1"/>
    </source>
</evidence>
<reference evidence="3 4" key="1">
    <citation type="submission" date="2024-09" db="EMBL/GenBank/DDBJ databases">
        <authorList>
            <person name="Sun Q."/>
            <person name="Mori K."/>
        </authorList>
    </citation>
    <scope>NUCLEOTIDE SEQUENCE [LARGE SCALE GENOMIC DNA]</scope>
    <source>
        <strain evidence="3 4">CCM 7468</strain>
    </source>
</reference>